<evidence type="ECO:0000313" key="8">
    <source>
        <dbReference type="Proteomes" id="UP000297716"/>
    </source>
</evidence>
<evidence type="ECO:0000256" key="1">
    <source>
        <dbReference type="ARBA" id="ARBA00004167"/>
    </source>
</evidence>
<protein>
    <submittedName>
        <fullName evidence="7">Uncharacterized protein</fullName>
    </submittedName>
</protein>
<dbReference type="OrthoDB" id="3692311at2759"/>
<feature type="region of interest" description="Disordered" evidence="5">
    <location>
        <begin position="134"/>
        <end position="162"/>
    </location>
</feature>
<dbReference type="PANTHER" id="PTHR15549:SF26">
    <property type="entry name" value="AXIAL BUDDING PATTERN PROTEIN 2-RELATED"/>
    <property type="match status" value="1"/>
</dbReference>
<evidence type="ECO:0000256" key="2">
    <source>
        <dbReference type="ARBA" id="ARBA00022692"/>
    </source>
</evidence>
<comment type="subcellular location">
    <subcellularLocation>
        <location evidence="1">Membrane</location>
        <topology evidence="1">Single-pass membrane protein</topology>
    </subcellularLocation>
</comment>
<dbReference type="PANTHER" id="PTHR15549">
    <property type="entry name" value="PAIRED IMMUNOGLOBULIN-LIKE TYPE 2 RECEPTOR"/>
    <property type="match status" value="1"/>
</dbReference>
<organism evidence="7 8">
    <name type="scientific">Xylaria hypoxylon</name>
    <dbReference type="NCBI Taxonomy" id="37992"/>
    <lineage>
        <taxon>Eukaryota</taxon>
        <taxon>Fungi</taxon>
        <taxon>Dikarya</taxon>
        <taxon>Ascomycota</taxon>
        <taxon>Pezizomycotina</taxon>
        <taxon>Sordariomycetes</taxon>
        <taxon>Xylariomycetidae</taxon>
        <taxon>Xylariales</taxon>
        <taxon>Xylariaceae</taxon>
        <taxon>Xylaria</taxon>
    </lineage>
</organism>
<feature type="compositionally biased region" description="Low complexity" evidence="5">
    <location>
        <begin position="134"/>
        <end position="150"/>
    </location>
</feature>
<dbReference type="GO" id="GO:0016020">
    <property type="term" value="C:membrane"/>
    <property type="evidence" value="ECO:0007669"/>
    <property type="project" value="UniProtKB-SubCell"/>
</dbReference>
<sequence>MAASDDPRVKFGLSCPAGGGFHICQDSPTRFIGCCGVDPCTPDREGECPMSELFVASFSAASGVEFLPQSCASPFNSSIWYTCDDTRPPFLGCCTNNPCSNGCLADHLVPAKLSDDPKNASQFLLPETVTMTTTTTTTTTTSPSVTGTSVLPAGTENSSPNLTTGGRARAGLIAGIAVAGVVILLLVIAAYLWAKRREEAQEKCEQDQEFKGGRSADAVQSNGVFQGKERSSKSDSCYEDEGNGMYRVHVHNIADY</sequence>
<accession>A0A4Z0Y420</accession>
<evidence type="ECO:0000313" key="7">
    <source>
        <dbReference type="EMBL" id="TGJ78799.1"/>
    </source>
</evidence>
<dbReference type="EMBL" id="SKBN01000348">
    <property type="protein sequence ID" value="TGJ78799.1"/>
    <property type="molecule type" value="Genomic_DNA"/>
</dbReference>
<proteinExistence type="predicted"/>
<feature type="region of interest" description="Disordered" evidence="5">
    <location>
        <begin position="205"/>
        <end position="239"/>
    </location>
</feature>
<evidence type="ECO:0000256" key="4">
    <source>
        <dbReference type="ARBA" id="ARBA00023136"/>
    </source>
</evidence>
<evidence type="ECO:0000256" key="3">
    <source>
        <dbReference type="ARBA" id="ARBA00022989"/>
    </source>
</evidence>
<evidence type="ECO:0000256" key="6">
    <source>
        <dbReference type="SAM" id="Phobius"/>
    </source>
</evidence>
<keyword evidence="3 6" id="KW-1133">Transmembrane helix</keyword>
<keyword evidence="2 6" id="KW-0812">Transmembrane</keyword>
<dbReference type="InterPro" id="IPR051694">
    <property type="entry name" value="Immunoregulatory_rcpt-like"/>
</dbReference>
<name>A0A4Z0Y420_9PEZI</name>
<dbReference type="Proteomes" id="UP000297716">
    <property type="component" value="Unassembled WGS sequence"/>
</dbReference>
<feature type="transmembrane region" description="Helical" evidence="6">
    <location>
        <begin position="170"/>
        <end position="193"/>
    </location>
</feature>
<dbReference type="STRING" id="37992.A0A4Z0Y420"/>
<feature type="compositionally biased region" description="Basic and acidic residues" evidence="5">
    <location>
        <begin position="205"/>
        <end position="214"/>
    </location>
</feature>
<keyword evidence="8" id="KW-1185">Reference proteome</keyword>
<comment type="caution">
    <text evidence="7">The sequence shown here is derived from an EMBL/GenBank/DDBJ whole genome shotgun (WGS) entry which is preliminary data.</text>
</comment>
<evidence type="ECO:0000256" key="5">
    <source>
        <dbReference type="SAM" id="MobiDB-lite"/>
    </source>
</evidence>
<keyword evidence="4 6" id="KW-0472">Membrane</keyword>
<dbReference type="GO" id="GO:0071944">
    <property type="term" value="C:cell periphery"/>
    <property type="evidence" value="ECO:0007669"/>
    <property type="project" value="UniProtKB-ARBA"/>
</dbReference>
<gene>
    <name evidence="7" type="ORF">E0Z10_g9969</name>
</gene>
<dbReference type="AlphaFoldDB" id="A0A4Z0Y420"/>
<reference evidence="7 8" key="1">
    <citation type="submission" date="2019-03" db="EMBL/GenBank/DDBJ databases">
        <title>Draft genome sequence of Xylaria hypoxylon DSM 108379, a ubiquitous saprotrophic-parasitic fungi on hardwood.</title>
        <authorList>
            <person name="Buettner E."/>
            <person name="Leonhardt S."/>
            <person name="Gebauer A.M."/>
            <person name="Liers C."/>
            <person name="Hofrichter M."/>
            <person name="Kellner H."/>
        </authorList>
    </citation>
    <scope>NUCLEOTIDE SEQUENCE [LARGE SCALE GENOMIC DNA]</scope>
    <source>
        <strain evidence="7 8">DSM 108379</strain>
    </source>
</reference>